<gene>
    <name evidence="3" type="ORF">TrST_g10805</name>
</gene>
<dbReference type="EMBL" id="BRXY01000552">
    <property type="protein sequence ID" value="GMH99652.1"/>
    <property type="molecule type" value="Genomic_DNA"/>
</dbReference>
<keyword evidence="4" id="KW-1185">Reference proteome</keyword>
<keyword evidence="1" id="KW-0175">Coiled coil</keyword>
<feature type="coiled-coil region" evidence="1">
    <location>
        <begin position="271"/>
        <end position="298"/>
    </location>
</feature>
<keyword evidence="2" id="KW-0812">Transmembrane</keyword>
<reference evidence="4" key="1">
    <citation type="journal article" date="2023" name="Commun. Biol.">
        <title>Genome analysis of Parmales, the sister group of diatoms, reveals the evolutionary specialization of diatoms from phago-mixotrophs to photoautotrophs.</title>
        <authorList>
            <person name="Ban H."/>
            <person name="Sato S."/>
            <person name="Yoshikawa S."/>
            <person name="Yamada K."/>
            <person name="Nakamura Y."/>
            <person name="Ichinomiya M."/>
            <person name="Sato N."/>
            <person name="Blanc-Mathieu R."/>
            <person name="Endo H."/>
            <person name="Kuwata A."/>
            <person name="Ogata H."/>
        </authorList>
    </citation>
    <scope>NUCLEOTIDE SEQUENCE [LARGE SCALE GENOMIC DNA]</scope>
    <source>
        <strain evidence="4">NIES 3701</strain>
    </source>
</reference>
<evidence type="ECO:0000256" key="2">
    <source>
        <dbReference type="SAM" id="Phobius"/>
    </source>
</evidence>
<keyword evidence="2" id="KW-1133">Transmembrane helix</keyword>
<feature type="transmembrane region" description="Helical" evidence="2">
    <location>
        <begin position="7"/>
        <end position="26"/>
    </location>
</feature>
<dbReference type="Proteomes" id="UP001165085">
    <property type="component" value="Unassembled WGS sequence"/>
</dbReference>
<protein>
    <submittedName>
        <fullName evidence="3">Uncharacterized protein</fullName>
    </submittedName>
</protein>
<feature type="transmembrane region" description="Helical" evidence="2">
    <location>
        <begin position="204"/>
        <end position="223"/>
    </location>
</feature>
<proteinExistence type="predicted"/>
<evidence type="ECO:0000313" key="3">
    <source>
        <dbReference type="EMBL" id="GMH99652.1"/>
    </source>
</evidence>
<accession>A0A9W7C5K6</accession>
<evidence type="ECO:0000313" key="4">
    <source>
        <dbReference type="Proteomes" id="UP001165085"/>
    </source>
</evidence>
<feature type="transmembrane region" description="Helical" evidence="2">
    <location>
        <begin position="179"/>
        <end position="198"/>
    </location>
</feature>
<feature type="transmembrane region" description="Helical" evidence="2">
    <location>
        <begin position="139"/>
        <end position="159"/>
    </location>
</feature>
<dbReference type="OrthoDB" id="10672444at2759"/>
<organism evidence="3 4">
    <name type="scientific">Triparma strigata</name>
    <dbReference type="NCBI Taxonomy" id="1606541"/>
    <lineage>
        <taxon>Eukaryota</taxon>
        <taxon>Sar</taxon>
        <taxon>Stramenopiles</taxon>
        <taxon>Ochrophyta</taxon>
        <taxon>Bolidophyceae</taxon>
        <taxon>Parmales</taxon>
        <taxon>Triparmaceae</taxon>
        <taxon>Triparma</taxon>
    </lineage>
</organism>
<evidence type="ECO:0000256" key="1">
    <source>
        <dbReference type="SAM" id="Coils"/>
    </source>
</evidence>
<sequence>MKIAAHWISSVPIVVYFTVAAVEFYFEHFEAKKTYEANSPFCRYEPDQIRIYNTQFSCQPPNGTIQERATMRLDIERGISEAPFYPSYNINGSQPLNYTAAIEFAQQEYHDYGNAPLTISDYFRISAATSTEGGEGLTILSVLQGQIFIICLFVGEVYLRVAKASLSDIASFEVTTLEVLALICTSILVVGAFILSALKVSLDQAYTGVIVMYLVMFFLLFLLRKLCLAELSGSDPILRTRNTRESAASDNPMVSMPSRISSDVELAPLPTQKLQKRMESYEQTLKEQDRMIKEQAKTIALMREFMEREKKGDEQQNEEDNI</sequence>
<comment type="caution">
    <text evidence="3">The sequence shown here is derived from an EMBL/GenBank/DDBJ whole genome shotgun (WGS) entry which is preliminary data.</text>
</comment>
<keyword evidence="2" id="KW-0472">Membrane</keyword>
<name>A0A9W7C5K6_9STRA</name>
<dbReference type="AlphaFoldDB" id="A0A9W7C5K6"/>